<feature type="transmembrane region" description="Helical" evidence="1">
    <location>
        <begin position="150"/>
        <end position="174"/>
    </location>
</feature>
<comment type="caution">
    <text evidence="2">The sequence shown here is derived from an EMBL/GenBank/DDBJ whole genome shotgun (WGS) entry which is preliminary data.</text>
</comment>
<feature type="transmembrane region" description="Helical" evidence="1">
    <location>
        <begin position="68"/>
        <end position="87"/>
    </location>
</feature>
<reference evidence="2 3" key="2">
    <citation type="journal article" date="2014" name="Proc. Natl. Acad. Sci. U.S.A.">
        <title>Trajectory and genomic determinants of fungal-pathogen speciation and host adaptation.</title>
        <authorList>
            <person name="Hu X."/>
            <person name="Xiao G."/>
            <person name="Zheng P."/>
            <person name="Shang Y."/>
            <person name="Su Y."/>
            <person name="Zhang X."/>
            <person name="Liu X."/>
            <person name="Zhan S."/>
            <person name="St Leger R.J."/>
            <person name="Wang C."/>
        </authorList>
    </citation>
    <scope>GENOME REANNOTATION</scope>
    <source>
        <strain evidence="3">ARSEF 23 / ATCC MYA-3075</strain>
    </source>
</reference>
<feature type="transmembrane region" description="Helical" evidence="1">
    <location>
        <begin position="194"/>
        <end position="221"/>
    </location>
</feature>
<dbReference type="GeneID" id="23633058"/>
<dbReference type="OrthoDB" id="193478at2759"/>
<sequence length="282" mass="31674">MASTRSRPKVSLLLAVPLSTVLFLFALFAFTGVPRFRADPSLGVFSLFRTLETGTNIIDHRKETAPRWLYHGLHAGPAMVWCVAIPLQHIDGLRMKWPIFHRINGYTALTVSLIQSISGVLFLIYGYAYTHQNLLHIHYLCIRGKWIPPFLWPTFEAGLWVYAPIFVFTLARTVQTARSRNLAQHRKWAVLHTIAGYVIAINRLNLTVLLALGDILTWLPVRTREFLLGSPSFTEVVDMEISAFAGAAAYAYVIAGIWAVTQVTQRGQTPSRKAVLEKATES</sequence>
<dbReference type="RefSeq" id="XP_011410827.1">
    <property type="nucleotide sequence ID" value="XM_011412525.1"/>
</dbReference>
<evidence type="ECO:0000256" key="1">
    <source>
        <dbReference type="SAM" id="Phobius"/>
    </source>
</evidence>
<feature type="transmembrane region" description="Helical" evidence="1">
    <location>
        <begin position="108"/>
        <end position="130"/>
    </location>
</feature>
<feature type="transmembrane region" description="Helical" evidence="1">
    <location>
        <begin position="241"/>
        <end position="263"/>
    </location>
</feature>
<keyword evidence="1" id="KW-1133">Transmembrane helix</keyword>
<keyword evidence="1" id="KW-0472">Membrane</keyword>
<name>A0A0B2XFF9_METRA</name>
<gene>
    <name evidence="2" type="ORF">MAA_11610</name>
</gene>
<proteinExistence type="predicted"/>
<evidence type="ECO:0000313" key="3">
    <source>
        <dbReference type="Proteomes" id="UP000002498"/>
    </source>
</evidence>
<protein>
    <submittedName>
        <fullName evidence="2">Condensation domain protein</fullName>
    </submittedName>
</protein>
<keyword evidence="3" id="KW-1185">Reference proteome</keyword>
<dbReference type="Proteomes" id="UP000002498">
    <property type="component" value="Unassembled WGS sequence"/>
</dbReference>
<dbReference type="HOGENOM" id="CLU_072619_0_0_1"/>
<keyword evidence="1" id="KW-0812">Transmembrane</keyword>
<accession>A0A0B2XFF9</accession>
<dbReference type="KEGG" id="maj:MAA_11610"/>
<reference evidence="2 3" key="1">
    <citation type="journal article" date="2011" name="PLoS Genet.">
        <title>Genome sequencing and comparative transcriptomics of the model entomopathogenic fungi Metarhizium anisopliae and M. acridum.</title>
        <authorList>
            <person name="Gao Q."/>
            <person name="Jin K."/>
            <person name="Ying S.H."/>
            <person name="Zhang Y."/>
            <person name="Xiao G."/>
            <person name="Shang Y."/>
            <person name="Duan Z."/>
            <person name="Hu X."/>
            <person name="Xie X.Q."/>
            <person name="Zhou G."/>
            <person name="Peng G."/>
            <person name="Luo Z."/>
            <person name="Huang W."/>
            <person name="Wang B."/>
            <person name="Fang W."/>
            <person name="Wang S."/>
            <person name="Zhong Y."/>
            <person name="Ma L.J."/>
            <person name="St Leger R.J."/>
            <person name="Zhao G.P."/>
            <person name="Pei Y."/>
            <person name="Feng M.G."/>
            <person name="Xia Y."/>
            <person name="Wang C."/>
        </authorList>
    </citation>
    <scope>NUCLEOTIDE SEQUENCE [LARGE SCALE GENOMIC DNA]</scope>
    <source>
        <strain evidence="3">ARSEF 23 / ATCC MYA-3075</strain>
    </source>
</reference>
<organism evidence="2 3">
    <name type="scientific">Metarhizium robertsii (strain ARSEF 23 / ATCC MYA-3075)</name>
    <name type="common">Metarhizium anisopliae (strain ARSEF 23)</name>
    <dbReference type="NCBI Taxonomy" id="655844"/>
    <lineage>
        <taxon>Eukaryota</taxon>
        <taxon>Fungi</taxon>
        <taxon>Dikarya</taxon>
        <taxon>Ascomycota</taxon>
        <taxon>Pezizomycotina</taxon>
        <taxon>Sordariomycetes</taxon>
        <taxon>Hypocreomycetidae</taxon>
        <taxon>Hypocreales</taxon>
        <taxon>Clavicipitaceae</taxon>
        <taxon>Metarhizium</taxon>
    </lineage>
</organism>
<dbReference type="AlphaFoldDB" id="A0A0B2XFF9"/>
<dbReference type="EMBL" id="ADNJ02000011">
    <property type="protein sequence ID" value="KHO10764.1"/>
    <property type="molecule type" value="Genomic_DNA"/>
</dbReference>
<evidence type="ECO:0000313" key="2">
    <source>
        <dbReference type="EMBL" id="KHO10764.1"/>
    </source>
</evidence>